<dbReference type="InterPro" id="IPR032698">
    <property type="entry name" value="SirB1_N"/>
</dbReference>
<dbReference type="InterPro" id="IPR036047">
    <property type="entry name" value="F-box-like_dom_sf"/>
</dbReference>
<dbReference type="Gene3D" id="2.30.30.390">
    <property type="entry name" value="Hemimethylated DNA-binding domain"/>
    <property type="match status" value="1"/>
</dbReference>
<dbReference type="OrthoDB" id="28868at2759"/>
<dbReference type="SMART" id="SM00992">
    <property type="entry name" value="YccV-like"/>
    <property type="match status" value="1"/>
</dbReference>
<dbReference type="Proteomes" id="UP000054007">
    <property type="component" value="Unassembled WGS sequence"/>
</dbReference>
<dbReference type="AlphaFoldDB" id="A0A0D7BAN5"/>
<name>A0A0D7BAN5_9AGAR</name>
<keyword evidence="3" id="KW-1185">Reference proteome</keyword>
<dbReference type="EMBL" id="KN880532">
    <property type="protein sequence ID" value="KIY67199.1"/>
    <property type="molecule type" value="Genomic_DNA"/>
</dbReference>
<reference evidence="2 3" key="1">
    <citation type="journal article" date="2015" name="Fungal Genet. Biol.">
        <title>Evolution of novel wood decay mechanisms in Agaricales revealed by the genome sequences of Fistulina hepatica and Cylindrobasidium torrendii.</title>
        <authorList>
            <person name="Floudas D."/>
            <person name="Held B.W."/>
            <person name="Riley R."/>
            <person name="Nagy L.G."/>
            <person name="Koehler G."/>
            <person name="Ransdell A.S."/>
            <person name="Younus H."/>
            <person name="Chow J."/>
            <person name="Chiniquy J."/>
            <person name="Lipzen A."/>
            <person name="Tritt A."/>
            <person name="Sun H."/>
            <person name="Haridas S."/>
            <person name="LaButti K."/>
            <person name="Ohm R.A."/>
            <person name="Kues U."/>
            <person name="Blanchette R.A."/>
            <person name="Grigoriev I.V."/>
            <person name="Minto R.E."/>
            <person name="Hibbett D.S."/>
        </authorList>
    </citation>
    <scope>NUCLEOTIDE SEQUENCE [LARGE SCALE GENOMIC DNA]</scope>
    <source>
        <strain evidence="2 3">FP15055 ss-10</strain>
    </source>
</reference>
<evidence type="ECO:0000313" key="3">
    <source>
        <dbReference type="Proteomes" id="UP000054007"/>
    </source>
</evidence>
<protein>
    <recommendedName>
        <fullName evidence="1">Hemimethylated DNA-binding domain-containing protein</fullName>
    </recommendedName>
</protein>
<dbReference type="InterPro" id="IPR036623">
    <property type="entry name" value="Hemimethylated_DNA-bd_sf"/>
</dbReference>
<dbReference type="STRING" id="1314674.A0A0D7BAN5"/>
<dbReference type="PANTHER" id="PTHR31350:SF27">
    <property type="entry name" value="HEMIMETHYLATED DNA-BINDING DOMAIN-CONTAINING PROTEIN"/>
    <property type="match status" value="1"/>
</dbReference>
<dbReference type="InterPro" id="IPR011722">
    <property type="entry name" value="Hemimethylated_DNA-bd_dom"/>
</dbReference>
<evidence type="ECO:0000313" key="2">
    <source>
        <dbReference type="EMBL" id="KIY67199.1"/>
    </source>
</evidence>
<sequence length="610" mass="69525">MPELPLDVLIHILAFLPPSPSSDASIAVFQAFSESNSLLREAASVSSLWKPHYQARYQHSDEGCEEERLERTQGDWRSLYLERRKLDCLALAILDKIVRRRNDQPKHIRSLYDMGFDVIDALTIECEQPTPRRIRDFTLWSSDACAREDEEVIAHFAITRKYWARSVTSAIHRRYALGLWDNLRRDEGDVSFETSFSALSSFLGESHLKVDNLLSDLKRACRIYLEDNKCVYDPTEPSYDLRGICKTICSFMKVEGFGPASHVNFHVMENIFPHTYLTTNKESIPISLIHIFVALARDIGIQASPIDFPGRVKAHIRSPREEEEDFYVDVFGADHKAILNLHGDIIERILQTGVSPQDLDSYILPAPPQGMLIRTSRNIITTYHNDPTAENRAMGPLYAAFSIFLLFASREHFVTQLVSHMGLTDAFTLIPDFWEPRYPIGHPIHTGFNMKYREAMKAHEATCAPCLRSAPENQHVQYPVGLVFRHKSLKYIGCIVGWDNHCKMDDNWQQSMRIQQLGRGSSQPFYTCLAMDGTERYVAEENINPVKPAAEHLVEFFNTIPSMPVYFSDIVEGDDAMPRLLYSPAMSDAFPEDAEILKRLISALKSCASL</sequence>
<dbReference type="PANTHER" id="PTHR31350">
    <property type="entry name" value="SI:DKEY-261L7.2"/>
    <property type="match status" value="1"/>
</dbReference>
<accession>A0A0D7BAN5</accession>
<evidence type="ECO:0000259" key="1">
    <source>
        <dbReference type="SMART" id="SM00992"/>
    </source>
</evidence>
<dbReference type="SUPFAM" id="SSF81383">
    <property type="entry name" value="F-box domain"/>
    <property type="match status" value="1"/>
</dbReference>
<dbReference type="NCBIfam" id="TIGR02097">
    <property type="entry name" value="yccV"/>
    <property type="match status" value="1"/>
</dbReference>
<proteinExistence type="predicted"/>
<dbReference type="SUPFAM" id="SSF141255">
    <property type="entry name" value="YccV-like"/>
    <property type="match status" value="1"/>
</dbReference>
<dbReference type="Pfam" id="PF13369">
    <property type="entry name" value="Transglut_core2"/>
    <property type="match status" value="1"/>
</dbReference>
<dbReference type="Pfam" id="PF08755">
    <property type="entry name" value="YccV-like"/>
    <property type="match status" value="1"/>
</dbReference>
<feature type="domain" description="Hemimethylated DNA-binding" evidence="1">
    <location>
        <begin position="475"/>
        <end position="578"/>
    </location>
</feature>
<gene>
    <name evidence="2" type="ORF">CYLTODRAFT_353719</name>
</gene>
<organism evidence="2 3">
    <name type="scientific">Cylindrobasidium torrendii FP15055 ss-10</name>
    <dbReference type="NCBI Taxonomy" id="1314674"/>
    <lineage>
        <taxon>Eukaryota</taxon>
        <taxon>Fungi</taxon>
        <taxon>Dikarya</taxon>
        <taxon>Basidiomycota</taxon>
        <taxon>Agaricomycotina</taxon>
        <taxon>Agaricomycetes</taxon>
        <taxon>Agaricomycetidae</taxon>
        <taxon>Agaricales</taxon>
        <taxon>Marasmiineae</taxon>
        <taxon>Physalacriaceae</taxon>
        <taxon>Cylindrobasidium</taxon>
    </lineage>
</organism>
<dbReference type="GO" id="GO:0003677">
    <property type="term" value="F:DNA binding"/>
    <property type="evidence" value="ECO:0007669"/>
    <property type="project" value="InterPro"/>
</dbReference>